<dbReference type="PANTHER" id="PTHR19325:SF567">
    <property type="entry name" value="SUSHI, VON WILLEBRAND FACTOR TYPE A, EGF AND PENTRAXIN DOMAIN-CONTAINING PROTEIN 1-LIKE"/>
    <property type="match status" value="1"/>
</dbReference>
<proteinExistence type="predicted"/>
<feature type="disulfide bond" evidence="11">
    <location>
        <begin position="59"/>
        <end position="86"/>
    </location>
</feature>
<feature type="domain" description="Sushi" evidence="12">
    <location>
        <begin position="149"/>
        <end position="208"/>
    </location>
</feature>
<keyword evidence="7" id="KW-0106">Calcium</keyword>
<dbReference type="Gene3D" id="2.10.70.10">
    <property type="entry name" value="Complement Module, domain 1"/>
    <property type="match status" value="9"/>
</dbReference>
<feature type="domain" description="Sushi" evidence="12">
    <location>
        <begin position="209"/>
        <end position="267"/>
    </location>
</feature>
<evidence type="ECO:0000256" key="10">
    <source>
        <dbReference type="ARBA" id="ARBA00023180"/>
    </source>
</evidence>
<dbReference type="OrthoDB" id="406096at2759"/>
<evidence type="ECO:0000256" key="6">
    <source>
        <dbReference type="ARBA" id="ARBA00022737"/>
    </source>
</evidence>
<evidence type="ECO:0000256" key="11">
    <source>
        <dbReference type="PROSITE-ProRule" id="PRU00302"/>
    </source>
</evidence>
<evidence type="ECO:0000313" key="14">
    <source>
        <dbReference type="RefSeq" id="XP_035671124.1"/>
    </source>
</evidence>
<dbReference type="FunFam" id="2.10.70.10:FF:000064">
    <property type="entry name" value="Fibulin 7"/>
    <property type="match status" value="1"/>
</dbReference>
<gene>
    <name evidence="14" type="primary">LOC118412400</name>
</gene>
<dbReference type="Proteomes" id="UP000001554">
    <property type="component" value="Chromosome 3"/>
</dbReference>
<feature type="disulfide bond" evidence="11">
    <location>
        <begin position="238"/>
        <end position="265"/>
    </location>
</feature>
<sequence>MATCRQFGGTFTCTCNVGYVGDGRTTCTVVQCPALNALANGALSPTNRRQYQDQVTFTCNTGYTLVGQTSITCLVTGAWSASPPTCNPRTCPTLTAPTNGALNPPGPTYSYPNQVTVTCNPGYQLTGDSPLTCQADGTWDRSVGTCAGRTCPTLNAPSNGALNPAGPTYVYPSTVQVTCNPGYTLTGDSPLTCRTDGTWDRSVGTCAARSCPTLTAPANGALNPPGPYSYPSTVNVNCNPGYTLNGASPLTCQTGGTWDNNVGTCTPRACQTLTAPTNGALSPPGPAYSYPSTVNVNCNTGYQLTGVSPLTCQADGSWSSTVGTCQPSQCPVVNAPTNGARTPPTGSNSFGNMITFTCNTGYVLNGATSSTCQADTTWSPPVPTCDPRQCPALTAPAFGSLSPTGRTSYQDVVNFNCETGYVRNGAASATCQADGSWSNPVPTCTPTPCNALTAPTNGALSPTGPYTYPATVTPTCNTGYTLNGATTLTCNPDGSWNDTVPTCEAVQCPALTAPRNGTLTPVAASYNYQNTITFDCDRGFDIVGAADTTCKADGTWSNRVPTCRRKMN</sequence>
<feature type="disulfide bond" evidence="11">
    <location>
        <begin position="358"/>
        <end position="385"/>
    </location>
</feature>
<keyword evidence="13" id="KW-1185">Reference proteome</keyword>
<feature type="domain" description="Sushi" evidence="12">
    <location>
        <begin position="506"/>
        <end position="565"/>
    </location>
</feature>
<reference evidence="13" key="1">
    <citation type="journal article" date="2020" name="Nat. Ecol. Evol.">
        <title>Deeply conserved synteny resolves early events in vertebrate evolution.</title>
        <authorList>
            <person name="Simakov O."/>
            <person name="Marletaz F."/>
            <person name="Yue J.X."/>
            <person name="O'Connell B."/>
            <person name="Jenkins J."/>
            <person name="Brandt A."/>
            <person name="Calef R."/>
            <person name="Tung C.H."/>
            <person name="Huang T.K."/>
            <person name="Schmutz J."/>
            <person name="Satoh N."/>
            <person name="Yu J.K."/>
            <person name="Putnam N.H."/>
            <person name="Green R.E."/>
            <person name="Rokhsar D.S."/>
        </authorList>
    </citation>
    <scope>NUCLEOTIDE SEQUENCE [LARGE SCALE GENOMIC DNA]</scope>
    <source>
        <strain evidence="13">S238N-H82</strain>
    </source>
</reference>
<feature type="disulfide bond" evidence="11">
    <location>
        <begin position="179"/>
        <end position="206"/>
    </location>
</feature>
<dbReference type="GO" id="GO:0007155">
    <property type="term" value="P:cell adhesion"/>
    <property type="evidence" value="ECO:0007669"/>
    <property type="project" value="UniProtKB-KW"/>
</dbReference>
<evidence type="ECO:0000256" key="5">
    <source>
        <dbReference type="ARBA" id="ARBA00022729"/>
    </source>
</evidence>
<evidence type="ECO:0000313" key="13">
    <source>
        <dbReference type="Proteomes" id="UP000001554"/>
    </source>
</evidence>
<feature type="domain" description="Sushi" evidence="12">
    <location>
        <begin position="89"/>
        <end position="148"/>
    </location>
</feature>
<feature type="domain" description="Sushi" evidence="12">
    <location>
        <begin position="268"/>
        <end position="327"/>
    </location>
</feature>
<evidence type="ECO:0000256" key="9">
    <source>
        <dbReference type="ARBA" id="ARBA00023157"/>
    </source>
</evidence>
<keyword evidence="3" id="KW-0245">EGF-like domain</keyword>
<dbReference type="PROSITE" id="PS50923">
    <property type="entry name" value="SUSHI"/>
    <property type="match status" value="8"/>
</dbReference>
<keyword evidence="4 11" id="KW-0768">Sushi</keyword>
<evidence type="ECO:0000259" key="12">
    <source>
        <dbReference type="PROSITE" id="PS50923"/>
    </source>
</evidence>
<keyword evidence="6" id="KW-0677">Repeat</keyword>
<dbReference type="SUPFAM" id="SSF57535">
    <property type="entry name" value="Complement control module/SCR domain"/>
    <property type="match status" value="9"/>
</dbReference>
<dbReference type="CDD" id="cd00033">
    <property type="entry name" value="CCP"/>
    <property type="match status" value="9"/>
</dbReference>
<evidence type="ECO:0000256" key="7">
    <source>
        <dbReference type="ARBA" id="ARBA00022837"/>
    </source>
</evidence>
<name>A0A9J7KV98_BRAFL</name>
<keyword evidence="9 11" id="KW-1015">Disulfide bond</keyword>
<protein>
    <submittedName>
        <fullName evidence="14">P-selectin-like</fullName>
    </submittedName>
</protein>
<dbReference type="GeneID" id="118412400"/>
<evidence type="ECO:0000256" key="4">
    <source>
        <dbReference type="ARBA" id="ARBA00022659"/>
    </source>
</evidence>
<dbReference type="RefSeq" id="XP_035671124.1">
    <property type="nucleotide sequence ID" value="XM_035815231.1"/>
</dbReference>
<dbReference type="KEGG" id="bfo:118412400"/>
<comment type="caution">
    <text evidence="11">Lacks conserved residue(s) required for the propagation of feature annotation.</text>
</comment>
<dbReference type="FunFam" id="2.10.70.10:FF:000014">
    <property type="entry name" value="Membrane cofactor protein"/>
    <property type="match status" value="1"/>
</dbReference>
<feature type="disulfide bond" evidence="11">
    <location>
        <begin position="119"/>
        <end position="146"/>
    </location>
</feature>
<dbReference type="SMART" id="SM00032">
    <property type="entry name" value="CCP"/>
    <property type="match status" value="9"/>
</dbReference>
<comment type="subcellular location">
    <subcellularLocation>
        <location evidence="1">Secreted</location>
    </subcellularLocation>
</comment>
<dbReference type="OMA" id="YSCELGF"/>
<keyword evidence="8" id="KW-0130">Cell adhesion</keyword>
<evidence type="ECO:0000256" key="3">
    <source>
        <dbReference type="ARBA" id="ARBA00022536"/>
    </source>
</evidence>
<keyword evidence="10" id="KW-0325">Glycoprotein</keyword>
<dbReference type="Pfam" id="PF00084">
    <property type="entry name" value="Sushi"/>
    <property type="match status" value="9"/>
</dbReference>
<dbReference type="AlphaFoldDB" id="A0A9J7KV98"/>
<dbReference type="InterPro" id="IPR035976">
    <property type="entry name" value="Sushi/SCR/CCP_sf"/>
</dbReference>
<evidence type="ECO:0000256" key="1">
    <source>
        <dbReference type="ARBA" id="ARBA00004613"/>
    </source>
</evidence>
<feature type="disulfide bond" evidence="11">
    <location>
        <begin position="536"/>
        <end position="563"/>
    </location>
</feature>
<dbReference type="PROSITE" id="PS01186">
    <property type="entry name" value="EGF_2"/>
    <property type="match status" value="1"/>
</dbReference>
<reference evidence="14" key="2">
    <citation type="submission" date="2025-08" db="UniProtKB">
        <authorList>
            <consortium name="RefSeq"/>
        </authorList>
    </citation>
    <scope>IDENTIFICATION</scope>
    <source>
        <strain evidence="14">S238N-H82</strain>
        <tissue evidence="14">Testes</tissue>
    </source>
</reference>
<dbReference type="GO" id="GO:0005576">
    <property type="term" value="C:extracellular region"/>
    <property type="evidence" value="ECO:0007669"/>
    <property type="project" value="UniProtKB-SubCell"/>
</dbReference>
<feature type="domain" description="Sushi" evidence="12">
    <location>
        <begin position="30"/>
        <end position="88"/>
    </location>
</feature>
<keyword evidence="2" id="KW-0964">Secreted</keyword>
<keyword evidence="5" id="KW-0732">Signal</keyword>
<organism evidence="13 14">
    <name type="scientific">Branchiostoma floridae</name>
    <name type="common">Florida lancelet</name>
    <name type="synonym">Amphioxus</name>
    <dbReference type="NCBI Taxonomy" id="7739"/>
    <lineage>
        <taxon>Eukaryota</taxon>
        <taxon>Metazoa</taxon>
        <taxon>Chordata</taxon>
        <taxon>Cephalochordata</taxon>
        <taxon>Leptocardii</taxon>
        <taxon>Amphioxiformes</taxon>
        <taxon>Branchiostomatidae</taxon>
        <taxon>Branchiostoma</taxon>
    </lineage>
</organism>
<feature type="disulfide bond" evidence="11">
    <location>
        <begin position="298"/>
        <end position="325"/>
    </location>
</feature>
<dbReference type="InterPro" id="IPR000436">
    <property type="entry name" value="Sushi_SCR_CCP_dom"/>
</dbReference>
<accession>A0A9J7KV98</accession>
<feature type="disulfide bond" evidence="11">
    <location>
        <begin position="476"/>
        <end position="503"/>
    </location>
</feature>
<evidence type="ECO:0000256" key="8">
    <source>
        <dbReference type="ARBA" id="ARBA00022889"/>
    </source>
</evidence>
<evidence type="ECO:0000256" key="2">
    <source>
        <dbReference type="ARBA" id="ARBA00022525"/>
    </source>
</evidence>
<dbReference type="InterPro" id="IPR050350">
    <property type="entry name" value="Compl-Cell_Adhes-Reg"/>
</dbReference>
<feature type="domain" description="Sushi" evidence="12">
    <location>
        <begin position="328"/>
        <end position="387"/>
    </location>
</feature>
<dbReference type="PANTHER" id="PTHR19325">
    <property type="entry name" value="COMPLEMENT COMPONENT-RELATED SUSHI DOMAIN-CONTAINING"/>
    <property type="match status" value="1"/>
</dbReference>
<dbReference type="InterPro" id="IPR000742">
    <property type="entry name" value="EGF"/>
</dbReference>
<feature type="domain" description="Sushi" evidence="12">
    <location>
        <begin position="442"/>
        <end position="505"/>
    </location>
</feature>